<feature type="signal peptide" evidence="1">
    <location>
        <begin position="1"/>
        <end position="18"/>
    </location>
</feature>
<dbReference type="RefSeq" id="WP_378163625.1">
    <property type="nucleotide sequence ID" value="NZ_JBHSBU010000001.1"/>
</dbReference>
<evidence type="ECO:0000313" key="4">
    <source>
        <dbReference type="Proteomes" id="UP001595791"/>
    </source>
</evidence>
<accession>A0ABV8MRE4</accession>
<feature type="domain" description="Thioredoxin" evidence="2">
    <location>
        <begin position="8"/>
        <end position="161"/>
    </location>
</feature>
<dbReference type="PROSITE" id="PS51354">
    <property type="entry name" value="GLUTAREDOXIN_2"/>
    <property type="match status" value="1"/>
</dbReference>
<dbReference type="Pfam" id="PF13899">
    <property type="entry name" value="Thioredoxin_7"/>
    <property type="match status" value="1"/>
</dbReference>
<evidence type="ECO:0000313" key="3">
    <source>
        <dbReference type="EMBL" id="MFC4159641.1"/>
    </source>
</evidence>
<reference evidence="4" key="1">
    <citation type="journal article" date="2019" name="Int. J. Syst. Evol. Microbiol.">
        <title>The Global Catalogue of Microorganisms (GCM) 10K type strain sequencing project: providing services to taxonomists for standard genome sequencing and annotation.</title>
        <authorList>
            <consortium name="The Broad Institute Genomics Platform"/>
            <consortium name="The Broad Institute Genome Sequencing Center for Infectious Disease"/>
            <person name="Wu L."/>
            <person name="Ma J."/>
        </authorList>
    </citation>
    <scope>NUCLEOTIDE SEQUENCE [LARGE SCALE GENOMIC DNA]</scope>
    <source>
        <strain evidence="4">LMG 29894</strain>
    </source>
</reference>
<dbReference type="InterPro" id="IPR013766">
    <property type="entry name" value="Thioredoxin_domain"/>
</dbReference>
<dbReference type="EMBL" id="JBHSBU010000001">
    <property type="protein sequence ID" value="MFC4159641.1"/>
    <property type="molecule type" value="Genomic_DNA"/>
</dbReference>
<dbReference type="Proteomes" id="UP001595791">
    <property type="component" value="Unassembled WGS sequence"/>
</dbReference>
<evidence type="ECO:0000259" key="2">
    <source>
        <dbReference type="PROSITE" id="PS51352"/>
    </source>
</evidence>
<organism evidence="3 4">
    <name type="scientific">Chitinimonas lacunae</name>
    <dbReference type="NCBI Taxonomy" id="1963018"/>
    <lineage>
        <taxon>Bacteria</taxon>
        <taxon>Pseudomonadati</taxon>
        <taxon>Pseudomonadota</taxon>
        <taxon>Betaproteobacteria</taxon>
        <taxon>Neisseriales</taxon>
        <taxon>Chitinibacteraceae</taxon>
        <taxon>Chitinimonas</taxon>
    </lineage>
</organism>
<protein>
    <submittedName>
        <fullName evidence="3">Thioredoxin family protein</fullName>
    </submittedName>
</protein>
<name>A0ABV8MRE4_9NEIS</name>
<proteinExistence type="predicted"/>
<comment type="caution">
    <text evidence="3">The sequence shown here is derived from an EMBL/GenBank/DDBJ whole genome shotgun (WGS) entry which is preliminary data.</text>
</comment>
<sequence>MRSLFAALLLGLALPAFAADAADLRAPLESGKPSPFNEEADAKADIRNALVAAQKEGKKVMLVFGANWCPYCRGLVRDFDQGETAKVVASHYQVVKVNLGRRDRNQDLAEVYGNPQAKGIPAMVILNSDGSVQTKLDGMELSNIRVKGLDAVTSMLKEQAGKKAS</sequence>
<dbReference type="Gene3D" id="3.40.30.10">
    <property type="entry name" value="Glutaredoxin"/>
    <property type="match status" value="1"/>
</dbReference>
<dbReference type="InterPro" id="IPR036249">
    <property type="entry name" value="Thioredoxin-like_sf"/>
</dbReference>
<dbReference type="PROSITE" id="PS51352">
    <property type="entry name" value="THIOREDOXIN_2"/>
    <property type="match status" value="1"/>
</dbReference>
<feature type="chain" id="PRO_5046791672" evidence="1">
    <location>
        <begin position="19"/>
        <end position="165"/>
    </location>
</feature>
<dbReference type="SUPFAM" id="SSF52833">
    <property type="entry name" value="Thioredoxin-like"/>
    <property type="match status" value="1"/>
</dbReference>
<keyword evidence="1" id="KW-0732">Signal</keyword>
<evidence type="ECO:0000256" key="1">
    <source>
        <dbReference type="SAM" id="SignalP"/>
    </source>
</evidence>
<keyword evidence="4" id="KW-1185">Reference proteome</keyword>
<gene>
    <name evidence="3" type="ORF">ACFOW7_09810</name>
</gene>
<dbReference type="CDD" id="cd02947">
    <property type="entry name" value="TRX_family"/>
    <property type="match status" value="1"/>
</dbReference>